<reference evidence="4" key="1">
    <citation type="submission" date="2021-02" db="EMBL/GenBank/DDBJ databases">
        <authorList>
            <person name="Nowell W R."/>
        </authorList>
    </citation>
    <scope>NUCLEOTIDE SEQUENCE</scope>
</reference>
<dbReference type="EMBL" id="CAJOBH010035269">
    <property type="protein sequence ID" value="CAF4298926.1"/>
    <property type="molecule type" value="Genomic_DNA"/>
</dbReference>
<evidence type="ECO:0000313" key="4">
    <source>
        <dbReference type="EMBL" id="CAF4424222.1"/>
    </source>
</evidence>
<evidence type="ECO:0000313" key="3">
    <source>
        <dbReference type="EMBL" id="CAF4407393.1"/>
    </source>
</evidence>
<dbReference type="Proteomes" id="UP000681967">
    <property type="component" value="Unassembled WGS sequence"/>
</dbReference>
<feature type="region of interest" description="Disordered" evidence="1">
    <location>
        <begin position="1"/>
        <end position="57"/>
    </location>
</feature>
<evidence type="ECO:0000313" key="5">
    <source>
        <dbReference type="Proteomes" id="UP000681720"/>
    </source>
</evidence>
<dbReference type="EMBL" id="CAJOBI010059012">
    <property type="protein sequence ID" value="CAF4407393.1"/>
    <property type="molecule type" value="Genomic_DNA"/>
</dbReference>
<gene>
    <name evidence="2" type="ORF">BYL167_LOCUS27408</name>
    <name evidence="4" type="ORF">GIL414_LOCUS31235</name>
    <name evidence="3" type="ORF">SMN809_LOCUS30732</name>
</gene>
<evidence type="ECO:0000256" key="1">
    <source>
        <dbReference type="SAM" id="MobiDB-lite"/>
    </source>
</evidence>
<feature type="compositionally biased region" description="Polar residues" evidence="1">
    <location>
        <begin position="1"/>
        <end position="39"/>
    </location>
</feature>
<evidence type="ECO:0000313" key="2">
    <source>
        <dbReference type="EMBL" id="CAF4298926.1"/>
    </source>
</evidence>
<feature type="compositionally biased region" description="Polar residues" evidence="1">
    <location>
        <begin position="46"/>
        <end position="57"/>
    </location>
</feature>
<sequence length="57" mass="7071">YRYQPQQARNRQNYRSNQFYESRNRYDQYSNQRQPSQEASAMPYSTRASTYNNSKKY</sequence>
<dbReference type="EMBL" id="CAJOBJ010062523">
    <property type="protein sequence ID" value="CAF4424222.1"/>
    <property type="molecule type" value="Genomic_DNA"/>
</dbReference>
<feature type="non-terminal residue" evidence="4">
    <location>
        <position position="1"/>
    </location>
</feature>
<organism evidence="4 5">
    <name type="scientific">Rotaria magnacalcarata</name>
    <dbReference type="NCBI Taxonomy" id="392030"/>
    <lineage>
        <taxon>Eukaryota</taxon>
        <taxon>Metazoa</taxon>
        <taxon>Spiralia</taxon>
        <taxon>Gnathifera</taxon>
        <taxon>Rotifera</taxon>
        <taxon>Eurotatoria</taxon>
        <taxon>Bdelloidea</taxon>
        <taxon>Philodinida</taxon>
        <taxon>Philodinidae</taxon>
        <taxon>Rotaria</taxon>
    </lineage>
</organism>
<dbReference type="Proteomes" id="UP000676336">
    <property type="component" value="Unassembled WGS sequence"/>
</dbReference>
<proteinExistence type="predicted"/>
<name>A0A8S2VZD0_9BILA</name>
<comment type="caution">
    <text evidence="4">The sequence shown here is derived from an EMBL/GenBank/DDBJ whole genome shotgun (WGS) entry which is preliminary data.</text>
</comment>
<protein>
    <submittedName>
        <fullName evidence="4">Uncharacterized protein</fullName>
    </submittedName>
</protein>
<accession>A0A8S2VZD0</accession>
<dbReference type="Proteomes" id="UP000681720">
    <property type="component" value="Unassembled WGS sequence"/>
</dbReference>
<dbReference type="AlphaFoldDB" id="A0A8S2VZD0"/>